<protein>
    <submittedName>
        <fullName evidence="1">Uncharacterized protein</fullName>
    </submittedName>
</protein>
<sequence length="273" mass="28722">MLGQGSPNSLSDMMVGTGPCNYGLDHAAAGDEECSHACRLEEAGLEQRDDPIRDEEEGCAVSAGGTSLRRRLTEGDATVLFAGCAPGMGDAAGERKAIRGANSVGAEAYRVENLSNRVEGIVMLLEKVQGVERLDGHRNDACHPIAGGGNADLAKAGLGLDSARGCGRCRTRLNRASHFSGRHLSRAKNPRARLFSRRRSSRRCGGSFSPWHLSLSACLPAYLPAQVHSVDSASLPSISVSPFLAASLASQLLSLSVSRHPSLSLAELSCCQI</sequence>
<dbReference type="Proteomes" id="UP000289738">
    <property type="component" value="Chromosome A09"/>
</dbReference>
<evidence type="ECO:0000313" key="2">
    <source>
        <dbReference type="Proteomes" id="UP000289738"/>
    </source>
</evidence>
<comment type="caution">
    <text evidence="1">The sequence shown here is derived from an EMBL/GenBank/DDBJ whole genome shotgun (WGS) entry which is preliminary data.</text>
</comment>
<gene>
    <name evidence="1" type="ORF">Ahy_A09g044510</name>
</gene>
<dbReference type="AlphaFoldDB" id="A0A445BK79"/>
<accession>A0A445BK79</accession>
<evidence type="ECO:0000313" key="1">
    <source>
        <dbReference type="EMBL" id="RYR39083.1"/>
    </source>
</evidence>
<reference evidence="1 2" key="1">
    <citation type="submission" date="2019-01" db="EMBL/GenBank/DDBJ databases">
        <title>Sequencing of cultivated peanut Arachis hypogaea provides insights into genome evolution and oil improvement.</title>
        <authorList>
            <person name="Chen X."/>
        </authorList>
    </citation>
    <scope>NUCLEOTIDE SEQUENCE [LARGE SCALE GENOMIC DNA]</scope>
    <source>
        <strain evidence="2">cv. Fuhuasheng</strain>
        <tissue evidence="1">Leaves</tissue>
    </source>
</reference>
<name>A0A445BK79_ARAHY</name>
<keyword evidence="2" id="KW-1185">Reference proteome</keyword>
<organism evidence="1 2">
    <name type="scientific">Arachis hypogaea</name>
    <name type="common">Peanut</name>
    <dbReference type="NCBI Taxonomy" id="3818"/>
    <lineage>
        <taxon>Eukaryota</taxon>
        <taxon>Viridiplantae</taxon>
        <taxon>Streptophyta</taxon>
        <taxon>Embryophyta</taxon>
        <taxon>Tracheophyta</taxon>
        <taxon>Spermatophyta</taxon>
        <taxon>Magnoliopsida</taxon>
        <taxon>eudicotyledons</taxon>
        <taxon>Gunneridae</taxon>
        <taxon>Pentapetalae</taxon>
        <taxon>rosids</taxon>
        <taxon>fabids</taxon>
        <taxon>Fabales</taxon>
        <taxon>Fabaceae</taxon>
        <taxon>Papilionoideae</taxon>
        <taxon>50 kb inversion clade</taxon>
        <taxon>dalbergioids sensu lato</taxon>
        <taxon>Dalbergieae</taxon>
        <taxon>Pterocarpus clade</taxon>
        <taxon>Arachis</taxon>
    </lineage>
</organism>
<proteinExistence type="predicted"/>
<dbReference type="EMBL" id="SDMP01000009">
    <property type="protein sequence ID" value="RYR39083.1"/>
    <property type="molecule type" value="Genomic_DNA"/>
</dbReference>